<feature type="compositionally biased region" description="Basic residues" evidence="1">
    <location>
        <begin position="834"/>
        <end position="847"/>
    </location>
</feature>
<feature type="compositionally biased region" description="Low complexity" evidence="1">
    <location>
        <begin position="34"/>
        <end position="45"/>
    </location>
</feature>
<feature type="compositionally biased region" description="Acidic residues" evidence="1">
    <location>
        <begin position="535"/>
        <end position="546"/>
    </location>
</feature>
<feature type="compositionally biased region" description="Acidic residues" evidence="1">
    <location>
        <begin position="854"/>
        <end position="870"/>
    </location>
</feature>
<keyword evidence="3" id="KW-1185">Reference proteome</keyword>
<accession>A0AAV5R2E1</accession>
<comment type="caution">
    <text evidence="2">The sequence shown here is derived from an EMBL/GenBank/DDBJ whole genome shotgun (WGS) entry which is preliminary data.</text>
</comment>
<dbReference type="Pfam" id="PF08192">
    <property type="entry name" value="Peptidase_S64"/>
    <property type="match status" value="3"/>
</dbReference>
<dbReference type="InterPro" id="IPR012985">
    <property type="entry name" value="Peptidase_S64_Ssy5"/>
</dbReference>
<dbReference type="AlphaFoldDB" id="A0AAV5R2E1"/>
<feature type="compositionally biased region" description="Basic residues" evidence="1">
    <location>
        <begin position="1"/>
        <end position="12"/>
    </location>
</feature>
<organism evidence="2 3">
    <name type="scientific">Pichia kluyveri</name>
    <name type="common">Yeast</name>
    <dbReference type="NCBI Taxonomy" id="36015"/>
    <lineage>
        <taxon>Eukaryota</taxon>
        <taxon>Fungi</taxon>
        <taxon>Dikarya</taxon>
        <taxon>Ascomycota</taxon>
        <taxon>Saccharomycotina</taxon>
        <taxon>Pichiomycetes</taxon>
        <taxon>Pichiales</taxon>
        <taxon>Pichiaceae</taxon>
        <taxon>Pichia</taxon>
    </lineage>
</organism>
<dbReference type="Proteomes" id="UP001378960">
    <property type="component" value="Unassembled WGS sequence"/>
</dbReference>
<feature type="region of interest" description="Disordered" evidence="1">
    <location>
        <begin position="834"/>
        <end position="870"/>
    </location>
</feature>
<feature type="compositionally biased region" description="Basic and acidic residues" evidence="1">
    <location>
        <begin position="547"/>
        <end position="556"/>
    </location>
</feature>
<proteinExistence type="predicted"/>
<feature type="region of interest" description="Disordered" evidence="1">
    <location>
        <begin position="69"/>
        <end position="118"/>
    </location>
</feature>
<dbReference type="EMBL" id="BTGB01000002">
    <property type="protein sequence ID" value="GMM45599.1"/>
    <property type="molecule type" value="Genomic_DNA"/>
</dbReference>
<evidence type="ECO:0000313" key="3">
    <source>
        <dbReference type="Proteomes" id="UP001378960"/>
    </source>
</evidence>
<feature type="compositionally biased region" description="Acidic residues" evidence="1">
    <location>
        <begin position="796"/>
        <end position="811"/>
    </location>
</feature>
<dbReference type="PANTHER" id="PTHR36812">
    <property type="entry name" value="NEUROFILAMENT TRIPLET M PROTEIN-LIKE PROTEIN"/>
    <property type="match status" value="1"/>
</dbReference>
<feature type="region of interest" description="Disordered" evidence="1">
    <location>
        <begin position="1"/>
        <end position="55"/>
    </location>
</feature>
<evidence type="ECO:0000256" key="1">
    <source>
        <dbReference type="SAM" id="MobiDB-lite"/>
    </source>
</evidence>
<dbReference type="PANTHER" id="PTHR36812:SF9">
    <property type="entry name" value="MYB-LIKE PROTEIN X ISOFORM X1"/>
    <property type="match status" value="1"/>
</dbReference>
<protein>
    <submittedName>
        <fullName evidence="2">Ssy5 protein</fullName>
    </submittedName>
</protein>
<feature type="compositionally biased region" description="Basic and acidic residues" evidence="1">
    <location>
        <begin position="524"/>
        <end position="534"/>
    </location>
</feature>
<name>A0AAV5R2E1_PICKL</name>
<evidence type="ECO:0000313" key="2">
    <source>
        <dbReference type="EMBL" id="GMM45599.1"/>
    </source>
</evidence>
<sequence length="951" mass="108702">MDIKKIFNKKKKTNEASSSSVQGSSRERSSFDGKSSNIDKNINKNLESSNDNKSFQYSYYSNSNSLFSSKRTLSTAGSSQASSNNTSSFNRSSGKKFTSIGRPLQILNEDVQEDEREYDDYNTEDINEVEDMNHDEIIKFENNPIEESHNDNFEEDEAVDEKMDYENQELDESSSKVQSSSPILNRFKFTNAAHNNSQNKVPSIDLSSIKTSKTAETLNQMNEFIKSQLRNLSYSMTNIMIQISQSVINLTKASIMITECMNSIYRTIKSYKNIDILERDQFNTINSIGLRRIIKMCLNLIDNLLVGDVYNKSKSLILKHLYDLLKLIKIVPNESHSLTNFITFMSPKVFPIDFNISKLASFDKVDNIMNKILSKEDNSIFEDQEGSFIAPVCRGFFTSSLSVITFIFGFPKLTKEHQDVIKSFGTKMNEFHFMLQKNKILSGSMNKEKMKFKMPFRTIKEDQEYIPISMSLSSDYANISSGTLGGYLYPKVSNNCMNPKILKYRGNVFGLTCAHVVLNNDRENEDVNKEKDKEDADDDEDDDEDHEGTVKSEKKNKNSHPNISIPSSVLINLYKRALVHEMKNHLTKTPEYKVYHDAVSMIDEEFPIRKIRINDKKIVFKNLPKNNFGSIVWGERMINMNRLSDMAIIKISDEVKGKKYINYLGEDLQLSQYDPSLILSNLNIKCTVSLQPRKNGILNNSNLEVFKVGSTTGYTRGKINGMKMIYWSDGSLRSSEFIISNGDGKMEGFANGGDSGAWILSKVSDVNKIRRRYNEIFSDEEGGNNNSDEFGNYNDSSEDYEEDEEDEEEDESTKAYKSSLTSYIESFIPKIRVRKSKQRKNKKKNRRNKGEGNNDNEEYENSIDDDNENDFDNEMGLGVLGMLHSYDGEYKQFGLFTTIDDILDRLENVTGIEWGVVGCNEDKDFDVFSNNSMESKSRTIISETTSDKDIE</sequence>
<feature type="compositionally biased region" description="Low complexity" evidence="1">
    <location>
        <begin position="69"/>
        <end position="92"/>
    </location>
</feature>
<feature type="region of interest" description="Disordered" evidence="1">
    <location>
        <begin position="778"/>
        <end position="816"/>
    </location>
</feature>
<feature type="region of interest" description="Disordered" evidence="1">
    <location>
        <begin position="524"/>
        <end position="561"/>
    </location>
</feature>
<reference evidence="2 3" key="1">
    <citation type="journal article" date="2023" name="Elife">
        <title>Identification of key yeast species and microbe-microbe interactions impacting larval growth of Drosophila in the wild.</title>
        <authorList>
            <person name="Mure A."/>
            <person name="Sugiura Y."/>
            <person name="Maeda R."/>
            <person name="Honda K."/>
            <person name="Sakurai N."/>
            <person name="Takahashi Y."/>
            <person name="Watada M."/>
            <person name="Katoh T."/>
            <person name="Gotoh A."/>
            <person name="Gotoh Y."/>
            <person name="Taniguchi I."/>
            <person name="Nakamura K."/>
            <person name="Hayashi T."/>
            <person name="Katayama T."/>
            <person name="Uemura T."/>
            <person name="Hattori Y."/>
        </authorList>
    </citation>
    <scope>NUCLEOTIDE SEQUENCE [LARGE SCALE GENOMIC DNA]</scope>
    <source>
        <strain evidence="2 3">PK-24</strain>
    </source>
</reference>
<gene>
    <name evidence="2" type="ORF">DAPK24_021740</name>
</gene>